<sequence length="154" mass="17519">MPLSTLFLLIGAALLVFLLFWLLVTTVLQRVAGWPQLEKAFPDRDERPEVIFRMQSGMIGMSAKRRIALSACLRYDICPGGMRFMIWRLFGPFAKPFFVPWRALEMRDDDKVLRNGAFLAFGKSESGGMWMSGPAAVRLRDRAKGRIKYNNAAD</sequence>
<dbReference type="EMBL" id="RAPF01000006">
    <property type="protein sequence ID" value="RKF19277.1"/>
    <property type="molecule type" value="Genomic_DNA"/>
</dbReference>
<name>A0A420EF03_9SPHN</name>
<organism evidence="1 2">
    <name type="scientific">Altericroceibacterium spongiae</name>
    <dbReference type="NCBI Taxonomy" id="2320269"/>
    <lineage>
        <taxon>Bacteria</taxon>
        <taxon>Pseudomonadati</taxon>
        <taxon>Pseudomonadota</taxon>
        <taxon>Alphaproteobacteria</taxon>
        <taxon>Sphingomonadales</taxon>
        <taxon>Erythrobacteraceae</taxon>
        <taxon>Altericroceibacterium</taxon>
    </lineage>
</organism>
<dbReference type="RefSeq" id="WP_120325217.1">
    <property type="nucleotide sequence ID" value="NZ_RAPF01000006.1"/>
</dbReference>
<evidence type="ECO:0000313" key="1">
    <source>
        <dbReference type="EMBL" id="RKF19277.1"/>
    </source>
</evidence>
<protein>
    <recommendedName>
        <fullName evidence="3">DUF2550 family protein</fullName>
    </recommendedName>
</protein>
<keyword evidence="2" id="KW-1185">Reference proteome</keyword>
<evidence type="ECO:0000313" key="2">
    <source>
        <dbReference type="Proteomes" id="UP000284395"/>
    </source>
</evidence>
<proteinExistence type="predicted"/>
<reference evidence="1 2" key="1">
    <citation type="submission" date="2018-09" db="EMBL/GenBank/DDBJ databases">
        <title>Altererythrobacter spongiae sp. nov., isolated from a marine sponge.</title>
        <authorList>
            <person name="Zhuang L."/>
            <person name="Luo L."/>
        </authorList>
    </citation>
    <scope>NUCLEOTIDE SEQUENCE [LARGE SCALE GENOMIC DNA]</scope>
    <source>
        <strain evidence="1 2">HN-Y73</strain>
    </source>
</reference>
<evidence type="ECO:0008006" key="3">
    <source>
        <dbReference type="Google" id="ProtNLM"/>
    </source>
</evidence>
<dbReference type="OrthoDB" id="7566559at2"/>
<comment type="caution">
    <text evidence="1">The sequence shown here is derived from an EMBL/GenBank/DDBJ whole genome shotgun (WGS) entry which is preliminary data.</text>
</comment>
<dbReference type="AlphaFoldDB" id="A0A420EF03"/>
<gene>
    <name evidence="1" type="ORF">D6851_12500</name>
</gene>
<accession>A0A420EF03</accession>
<dbReference type="Proteomes" id="UP000284395">
    <property type="component" value="Unassembled WGS sequence"/>
</dbReference>